<dbReference type="SUPFAM" id="SSF51445">
    <property type="entry name" value="(Trans)glycosidases"/>
    <property type="match status" value="1"/>
</dbReference>
<dbReference type="InterPro" id="IPR001223">
    <property type="entry name" value="Glyco_hydro18_cat"/>
</dbReference>
<dbReference type="Gene3D" id="3.10.50.10">
    <property type="match status" value="1"/>
</dbReference>
<proteinExistence type="predicted"/>
<evidence type="ECO:0000259" key="1">
    <source>
        <dbReference type="PROSITE" id="PS51910"/>
    </source>
</evidence>
<dbReference type="Gene3D" id="3.20.20.80">
    <property type="entry name" value="Glycosidases"/>
    <property type="match status" value="1"/>
</dbReference>
<dbReference type="PANTHER" id="PTHR11177:SF383">
    <property type="entry name" value="GLYCOSYL HYDROLASE FAMILY PROTEIN WITH CHITINASE INSERTION DOMAIN-CONTAINING PROTEIN"/>
    <property type="match status" value="1"/>
</dbReference>
<dbReference type="PROSITE" id="PS51910">
    <property type="entry name" value="GH18_2"/>
    <property type="match status" value="1"/>
</dbReference>
<dbReference type="InterPro" id="IPR029070">
    <property type="entry name" value="Chitinase_insertion_sf"/>
</dbReference>
<sequence length="360" mass="39749">MATPEAPIVPNVVKGGYWLASTNGVLPLANIDATLFTHLFVGYASVDSTTYEVTIDPSQDTLINEFSSTVKMRNQDVKTLLSIQGDSAIFAKIAKEPTNRDVFIKSSIKVARDGKFDGLDLQWLYPSSAEEMKDFETLLNLWRKAVAEDATNLSLPELLLVATVSNVPYLIHNIQYPVQAIKQKLSWVNVISYDFYTPSSSNDATGPSSAFHNPRDNSLSAQFGIQSWIQALGKLPHKQIVFGIPFHGWAWKLANSHQHRVFSKADGVAQGDNILPNGQIYYSNVIQFINDNQAEVESSDKSFLIAYTYSGTTWITYESEYTIANKISLAKSIDALGYFATNIAADDAVNTLANAAKSNW</sequence>
<protein>
    <recommendedName>
        <fullName evidence="1">GH18 domain-containing protein</fullName>
    </recommendedName>
</protein>
<reference evidence="2 3" key="1">
    <citation type="submission" date="2024-03" db="EMBL/GenBank/DDBJ databases">
        <authorList>
            <person name="Gkanogiannis A."/>
            <person name="Becerra Lopez-Lavalle L."/>
        </authorList>
    </citation>
    <scope>NUCLEOTIDE SEQUENCE [LARGE SCALE GENOMIC DNA]</scope>
</reference>
<gene>
    <name evidence="2" type="ORF">CITCOLO1_LOCUS11299</name>
</gene>
<dbReference type="PANTHER" id="PTHR11177">
    <property type="entry name" value="CHITINASE"/>
    <property type="match status" value="1"/>
</dbReference>
<dbReference type="Proteomes" id="UP001642487">
    <property type="component" value="Chromosome 4"/>
</dbReference>
<evidence type="ECO:0000313" key="2">
    <source>
        <dbReference type="EMBL" id="CAK9319305.1"/>
    </source>
</evidence>
<dbReference type="InterPro" id="IPR017853">
    <property type="entry name" value="GH"/>
</dbReference>
<dbReference type="EMBL" id="OZ021738">
    <property type="protein sequence ID" value="CAK9319305.1"/>
    <property type="molecule type" value="Genomic_DNA"/>
</dbReference>
<dbReference type="SMART" id="SM00636">
    <property type="entry name" value="Glyco_18"/>
    <property type="match status" value="1"/>
</dbReference>
<name>A0ABP0YFN4_9ROSI</name>
<dbReference type="Pfam" id="PF00704">
    <property type="entry name" value="Glyco_hydro_18"/>
    <property type="match status" value="1"/>
</dbReference>
<feature type="domain" description="GH18" evidence="1">
    <location>
        <begin position="12"/>
        <end position="360"/>
    </location>
</feature>
<organism evidence="2 3">
    <name type="scientific">Citrullus colocynthis</name>
    <name type="common">colocynth</name>
    <dbReference type="NCBI Taxonomy" id="252529"/>
    <lineage>
        <taxon>Eukaryota</taxon>
        <taxon>Viridiplantae</taxon>
        <taxon>Streptophyta</taxon>
        <taxon>Embryophyta</taxon>
        <taxon>Tracheophyta</taxon>
        <taxon>Spermatophyta</taxon>
        <taxon>Magnoliopsida</taxon>
        <taxon>eudicotyledons</taxon>
        <taxon>Gunneridae</taxon>
        <taxon>Pentapetalae</taxon>
        <taxon>rosids</taxon>
        <taxon>fabids</taxon>
        <taxon>Cucurbitales</taxon>
        <taxon>Cucurbitaceae</taxon>
        <taxon>Benincaseae</taxon>
        <taxon>Citrullus</taxon>
    </lineage>
</organism>
<accession>A0ABP0YFN4</accession>
<keyword evidence="3" id="KW-1185">Reference proteome</keyword>
<dbReference type="InterPro" id="IPR011583">
    <property type="entry name" value="Chitinase_II/V-like_cat"/>
</dbReference>
<dbReference type="InterPro" id="IPR050314">
    <property type="entry name" value="Glycosyl_Hydrlase_18"/>
</dbReference>
<dbReference type="SUPFAM" id="SSF54556">
    <property type="entry name" value="Chitinase insertion domain"/>
    <property type="match status" value="1"/>
</dbReference>
<evidence type="ECO:0000313" key="3">
    <source>
        <dbReference type="Proteomes" id="UP001642487"/>
    </source>
</evidence>